<reference evidence="1" key="1">
    <citation type="journal article" date="2020" name="Stud. Mycol.">
        <title>101 Dothideomycetes genomes: a test case for predicting lifestyles and emergence of pathogens.</title>
        <authorList>
            <person name="Haridas S."/>
            <person name="Albert R."/>
            <person name="Binder M."/>
            <person name="Bloem J."/>
            <person name="Labutti K."/>
            <person name="Salamov A."/>
            <person name="Andreopoulos B."/>
            <person name="Baker S."/>
            <person name="Barry K."/>
            <person name="Bills G."/>
            <person name="Bluhm B."/>
            <person name="Cannon C."/>
            <person name="Castanera R."/>
            <person name="Culley D."/>
            <person name="Daum C."/>
            <person name="Ezra D."/>
            <person name="Gonzalez J."/>
            <person name="Henrissat B."/>
            <person name="Kuo A."/>
            <person name="Liang C."/>
            <person name="Lipzen A."/>
            <person name="Lutzoni F."/>
            <person name="Magnuson J."/>
            <person name="Mondo S."/>
            <person name="Nolan M."/>
            <person name="Ohm R."/>
            <person name="Pangilinan J."/>
            <person name="Park H.-J."/>
            <person name="Ramirez L."/>
            <person name="Alfaro M."/>
            <person name="Sun H."/>
            <person name="Tritt A."/>
            <person name="Yoshinaga Y."/>
            <person name="Zwiers L.-H."/>
            <person name="Turgeon B."/>
            <person name="Goodwin S."/>
            <person name="Spatafora J."/>
            <person name="Crous P."/>
            <person name="Grigoriev I."/>
        </authorList>
    </citation>
    <scope>NUCLEOTIDE SEQUENCE</scope>
    <source>
        <strain evidence="1">CBS 627.86</strain>
    </source>
</reference>
<dbReference type="AlphaFoldDB" id="A0A6A5ZQ30"/>
<sequence>MRCACISEPDAIATPQCVHSHHLHSCPQFLDRRKRGQDQAHALKGACEMYKVRYSQEGYFLYCDMSIQDINTHTPYARHQLLLQTSTHRPTTILLSFTSAARVSSEPPVRAVVERRTYESTSLSPPAKPLFPRSTSGCRFVTAERILVSLPAEDCLTLHADLSTLGEDGRR</sequence>
<accession>A0A6A5ZQ30</accession>
<gene>
    <name evidence="1" type="ORF">BDV96DRAFT_594757</name>
</gene>
<evidence type="ECO:0000313" key="1">
    <source>
        <dbReference type="EMBL" id="KAF2121569.1"/>
    </source>
</evidence>
<proteinExistence type="predicted"/>
<name>A0A6A5ZQ30_9PLEO</name>
<protein>
    <submittedName>
        <fullName evidence="1">Uncharacterized protein</fullName>
    </submittedName>
</protein>
<dbReference type="Proteomes" id="UP000799770">
    <property type="component" value="Unassembled WGS sequence"/>
</dbReference>
<organism evidence="1 2">
    <name type="scientific">Lophiotrema nucula</name>
    <dbReference type="NCBI Taxonomy" id="690887"/>
    <lineage>
        <taxon>Eukaryota</taxon>
        <taxon>Fungi</taxon>
        <taxon>Dikarya</taxon>
        <taxon>Ascomycota</taxon>
        <taxon>Pezizomycotina</taxon>
        <taxon>Dothideomycetes</taxon>
        <taxon>Pleosporomycetidae</taxon>
        <taxon>Pleosporales</taxon>
        <taxon>Lophiotremataceae</taxon>
        <taxon>Lophiotrema</taxon>
    </lineage>
</organism>
<dbReference type="EMBL" id="ML977312">
    <property type="protein sequence ID" value="KAF2121569.1"/>
    <property type="molecule type" value="Genomic_DNA"/>
</dbReference>
<evidence type="ECO:0000313" key="2">
    <source>
        <dbReference type="Proteomes" id="UP000799770"/>
    </source>
</evidence>
<keyword evidence="2" id="KW-1185">Reference proteome</keyword>